<evidence type="ECO:0000313" key="2">
    <source>
        <dbReference type="EMBL" id="CAD7697126.1"/>
    </source>
</evidence>
<protein>
    <recommendedName>
        <fullName evidence="1">Complex 1 LYR protein domain-containing protein</fullName>
    </recommendedName>
</protein>
<proteinExistence type="predicted"/>
<organism evidence="2 3">
    <name type="scientific">Ostreobium quekettii</name>
    <dbReference type="NCBI Taxonomy" id="121088"/>
    <lineage>
        <taxon>Eukaryota</taxon>
        <taxon>Viridiplantae</taxon>
        <taxon>Chlorophyta</taxon>
        <taxon>core chlorophytes</taxon>
        <taxon>Ulvophyceae</taxon>
        <taxon>TCBD clade</taxon>
        <taxon>Bryopsidales</taxon>
        <taxon>Ostreobineae</taxon>
        <taxon>Ostreobiaceae</taxon>
        <taxon>Ostreobium</taxon>
    </lineage>
</organism>
<reference evidence="2" key="1">
    <citation type="submission" date="2020-12" db="EMBL/GenBank/DDBJ databases">
        <authorList>
            <person name="Iha C."/>
        </authorList>
    </citation>
    <scope>NUCLEOTIDE SEQUENCE</scope>
</reference>
<dbReference type="EMBL" id="CAJHUC010000607">
    <property type="protein sequence ID" value="CAD7697126.1"/>
    <property type="molecule type" value="Genomic_DNA"/>
</dbReference>
<keyword evidence="3" id="KW-1185">Reference proteome</keyword>
<comment type="caution">
    <text evidence="2">The sequence shown here is derived from an EMBL/GenBank/DDBJ whole genome shotgun (WGS) entry which is preliminary data.</text>
</comment>
<evidence type="ECO:0000313" key="3">
    <source>
        <dbReference type="Proteomes" id="UP000708148"/>
    </source>
</evidence>
<dbReference type="CDD" id="cd20267">
    <property type="entry name" value="Complex1_LYR_LYRM7"/>
    <property type="match status" value="1"/>
</dbReference>
<evidence type="ECO:0000259" key="1">
    <source>
        <dbReference type="Pfam" id="PF05347"/>
    </source>
</evidence>
<dbReference type="InterPro" id="IPR008011">
    <property type="entry name" value="Complex1_LYR_dom"/>
</dbReference>
<accession>A0A8S1IQS9</accession>
<dbReference type="AlphaFoldDB" id="A0A8S1IQS9"/>
<dbReference type="Proteomes" id="UP000708148">
    <property type="component" value="Unassembled WGS sequence"/>
</dbReference>
<dbReference type="GO" id="GO:0034551">
    <property type="term" value="P:mitochondrial respiratory chain complex III assembly"/>
    <property type="evidence" value="ECO:0007669"/>
    <property type="project" value="InterPro"/>
</dbReference>
<dbReference type="GO" id="GO:0005739">
    <property type="term" value="C:mitochondrion"/>
    <property type="evidence" value="ECO:0007669"/>
    <property type="project" value="GOC"/>
</dbReference>
<gene>
    <name evidence="2" type="ORF">OSTQU699_LOCUS2487</name>
</gene>
<sequence length="155" mass="17616">MYILEPLLPFCVQSEEVKDQHQFFDIQVPSRRAIAAALAGAARAAPTLTKAPSSKAPSEQHVVTTRREALSLYREILRYSILFVWENNSGETWRDVIRASARQEFEAARSETDPEVINRLLVTGRDSVQKAMEKFLKERVRISEADESHQPPGHQ</sequence>
<dbReference type="InterPro" id="IPR045298">
    <property type="entry name" value="Complex1_LYR_LYRM7"/>
</dbReference>
<dbReference type="Pfam" id="PF05347">
    <property type="entry name" value="Complex1_LYR"/>
    <property type="match status" value="1"/>
</dbReference>
<name>A0A8S1IQS9_9CHLO</name>
<feature type="domain" description="Complex 1 LYR protein" evidence="1">
    <location>
        <begin position="67"/>
        <end position="127"/>
    </location>
</feature>
<dbReference type="PANTHER" id="PTHR47484">
    <property type="entry name" value="COMPLEX 1 PROTEIN CONTAINING PROTEIN, EXPRESSED"/>
    <property type="match status" value="1"/>
</dbReference>
<dbReference type="OrthoDB" id="74240at2759"/>
<dbReference type="PANTHER" id="PTHR47484:SF1">
    <property type="entry name" value="COMPLEX 1 PROTEIN CONTAINING PROTEIN, EXPRESSED"/>
    <property type="match status" value="1"/>
</dbReference>